<evidence type="ECO:0000256" key="6">
    <source>
        <dbReference type="ARBA" id="ARBA00050652"/>
    </source>
</evidence>
<dbReference type="FunFam" id="3.40.630.70:FF:000001">
    <property type="entry name" value="Leucyl/phenylalanyl-tRNA--protein transferase"/>
    <property type="match status" value="1"/>
</dbReference>
<evidence type="ECO:0000313" key="16">
    <source>
        <dbReference type="EMBL" id="OGI43171.1"/>
    </source>
</evidence>
<evidence type="ECO:0000256" key="11">
    <source>
        <dbReference type="ARBA" id="ARBA00074372"/>
    </source>
</evidence>
<dbReference type="GO" id="GO:0008914">
    <property type="term" value="F:leucyl-tRNA--protein transferase activity"/>
    <property type="evidence" value="ECO:0007669"/>
    <property type="project" value="UniProtKB-UniRule"/>
</dbReference>
<evidence type="ECO:0000256" key="14">
    <source>
        <dbReference type="ARBA" id="ARBA00083640"/>
    </source>
</evidence>
<comment type="catalytic activity">
    <reaction evidence="5 15">
        <text>L-phenylalanyl-tRNA(Phe) + an N-terminal L-alpha-aminoacyl-[protein] = an N-terminal L-phenylalanyl-L-alpha-aminoacyl-[protein] + tRNA(Phe)</text>
        <dbReference type="Rhea" id="RHEA:43632"/>
        <dbReference type="Rhea" id="RHEA-COMP:9668"/>
        <dbReference type="Rhea" id="RHEA-COMP:9699"/>
        <dbReference type="Rhea" id="RHEA-COMP:10636"/>
        <dbReference type="Rhea" id="RHEA-COMP:10637"/>
        <dbReference type="ChEBI" id="CHEBI:78442"/>
        <dbReference type="ChEBI" id="CHEBI:78531"/>
        <dbReference type="ChEBI" id="CHEBI:78597"/>
        <dbReference type="ChEBI" id="CHEBI:83561"/>
        <dbReference type="EC" id="2.3.2.6"/>
    </reaction>
</comment>
<evidence type="ECO:0000256" key="5">
    <source>
        <dbReference type="ARBA" id="ARBA00050607"/>
    </source>
</evidence>
<dbReference type="NCBIfam" id="TIGR00667">
    <property type="entry name" value="aat"/>
    <property type="match status" value="1"/>
</dbReference>
<evidence type="ECO:0000256" key="4">
    <source>
        <dbReference type="ARBA" id="ARBA00023315"/>
    </source>
</evidence>
<name>A0A1F6TDF7_9PROT</name>
<evidence type="ECO:0000256" key="8">
    <source>
        <dbReference type="ARBA" id="ARBA00054043"/>
    </source>
</evidence>
<dbReference type="InterPro" id="IPR016181">
    <property type="entry name" value="Acyl_CoA_acyltransferase"/>
</dbReference>
<reference evidence="16 17" key="1">
    <citation type="journal article" date="2016" name="Nat. Commun.">
        <title>Thousands of microbial genomes shed light on interconnected biogeochemical processes in an aquifer system.</title>
        <authorList>
            <person name="Anantharaman K."/>
            <person name="Brown C.T."/>
            <person name="Hug L.A."/>
            <person name="Sharon I."/>
            <person name="Castelle C.J."/>
            <person name="Probst A.J."/>
            <person name="Thomas B.C."/>
            <person name="Singh A."/>
            <person name="Wilkins M.J."/>
            <person name="Karaoz U."/>
            <person name="Brodie E.L."/>
            <person name="Williams K.H."/>
            <person name="Hubbard S.S."/>
            <person name="Banfield J.F."/>
        </authorList>
    </citation>
    <scope>NUCLEOTIDE SEQUENCE [LARGE SCALE GENOMIC DNA]</scope>
</reference>
<dbReference type="PANTHER" id="PTHR30098">
    <property type="entry name" value="LEUCYL/PHENYLALANYL-TRNA--PROTEIN TRANSFERASE"/>
    <property type="match status" value="1"/>
</dbReference>
<evidence type="ECO:0000256" key="1">
    <source>
        <dbReference type="ARBA" id="ARBA00004496"/>
    </source>
</evidence>
<evidence type="ECO:0000313" key="17">
    <source>
        <dbReference type="Proteomes" id="UP000179344"/>
    </source>
</evidence>
<sequence>MFVLNPNTTDLRFPPVELASPEGLLAVGGDLRAERLLAAYRHGVFPWYNEGQPILWWSPDPRAVLFPDELKISRSLRKVLRRGTYRVTLDTCFRAVITACAAPRLKDRHGREADAPLDHRAYSRTGGTWITPEMIEAYCLLHEQGYAHSVEAWRGDELAGGLYGVALGGAFFGESMFARATDASKAALALLVRQIKAWGFALIDCQLPSVHLLSLGAREIRRREFLDRLQAALRQPDRRGPWRFDPNLAILCDQLSAK</sequence>
<dbReference type="GO" id="GO:0030163">
    <property type="term" value="P:protein catabolic process"/>
    <property type="evidence" value="ECO:0007669"/>
    <property type="project" value="UniProtKB-UniRule"/>
</dbReference>
<dbReference type="EMBL" id="MFST01000128">
    <property type="protein sequence ID" value="OGI43171.1"/>
    <property type="molecule type" value="Genomic_DNA"/>
</dbReference>
<protein>
    <recommendedName>
        <fullName evidence="11 15">Leucyl/phenylalanyl-tRNA--protein transferase</fullName>
        <ecNumber evidence="10 15">2.3.2.6</ecNumber>
    </recommendedName>
    <alternativeName>
        <fullName evidence="12 15">L/F-transferase</fullName>
    </alternativeName>
    <alternativeName>
        <fullName evidence="13 15">Leucyltransferase</fullName>
    </alternativeName>
    <alternativeName>
        <fullName evidence="14 15">Phenyalanyltransferase</fullName>
    </alternativeName>
</protein>
<gene>
    <name evidence="15" type="primary">aat</name>
    <name evidence="16" type="ORF">A2V92_06980</name>
</gene>
<comment type="similarity">
    <text evidence="9 15">Belongs to the L/F-transferase family.</text>
</comment>
<proteinExistence type="inferred from homology"/>
<dbReference type="FunFam" id="3.30.70.3550:FF:000001">
    <property type="entry name" value="Leucyl/phenylalanyl-tRNA--protein transferase"/>
    <property type="match status" value="1"/>
</dbReference>
<dbReference type="Proteomes" id="UP000179344">
    <property type="component" value="Unassembled WGS sequence"/>
</dbReference>
<dbReference type="Pfam" id="PF03588">
    <property type="entry name" value="Leu_Phe_trans"/>
    <property type="match status" value="1"/>
</dbReference>
<accession>A0A1F6TDF7</accession>
<dbReference type="HAMAP" id="MF_00688">
    <property type="entry name" value="Leu_Phe_trans"/>
    <property type="match status" value="1"/>
</dbReference>
<evidence type="ECO:0000256" key="9">
    <source>
        <dbReference type="ARBA" id="ARBA00061535"/>
    </source>
</evidence>
<evidence type="ECO:0000256" key="2">
    <source>
        <dbReference type="ARBA" id="ARBA00022490"/>
    </source>
</evidence>
<dbReference type="EC" id="2.3.2.6" evidence="10 15"/>
<dbReference type="InterPro" id="IPR042221">
    <property type="entry name" value="Leu/Phe-tRNA_Trfase_N"/>
</dbReference>
<comment type="subcellular location">
    <subcellularLocation>
        <location evidence="1 15">Cytoplasm</location>
    </subcellularLocation>
</comment>
<evidence type="ECO:0000256" key="7">
    <source>
        <dbReference type="ARBA" id="ARBA00051538"/>
    </source>
</evidence>
<comment type="catalytic activity">
    <reaction evidence="6 15">
        <text>N-terminal L-arginyl-[protein] + L-leucyl-tRNA(Leu) = N-terminal L-leucyl-L-arginyl-[protein] + tRNA(Leu) + H(+)</text>
        <dbReference type="Rhea" id="RHEA:50416"/>
        <dbReference type="Rhea" id="RHEA-COMP:9613"/>
        <dbReference type="Rhea" id="RHEA-COMP:9622"/>
        <dbReference type="Rhea" id="RHEA-COMP:12672"/>
        <dbReference type="Rhea" id="RHEA-COMP:12673"/>
        <dbReference type="ChEBI" id="CHEBI:15378"/>
        <dbReference type="ChEBI" id="CHEBI:64719"/>
        <dbReference type="ChEBI" id="CHEBI:78442"/>
        <dbReference type="ChEBI" id="CHEBI:78494"/>
        <dbReference type="ChEBI" id="CHEBI:133044"/>
        <dbReference type="EC" id="2.3.2.6"/>
    </reaction>
</comment>
<comment type="catalytic activity">
    <reaction evidence="7 15">
        <text>N-terminal L-lysyl-[protein] + L-leucyl-tRNA(Leu) = N-terminal L-leucyl-L-lysyl-[protein] + tRNA(Leu) + H(+)</text>
        <dbReference type="Rhea" id="RHEA:12340"/>
        <dbReference type="Rhea" id="RHEA-COMP:9613"/>
        <dbReference type="Rhea" id="RHEA-COMP:9622"/>
        <dbReference type="Rhea" id="RHEA-COMP:12670"/>
        <dbReference type="Rhea" id="RHEA-COMP:12671"/>
        <dbReference type="ChEBI" id="CHEBI:15378"/>
        <dbReference type="ChEBI" id="CHEBI:65249"/>
        <dbReference type="ChEBI" id="CHEBI:78442"/>
        <dbReference type="ChEBI" id="CHEBI:78494"/>
        <dbReference type="ChEBI" id="CHEBI:133043"/>
        <dbReference type="EC" id="2.3.2.6"/>
    </reaction>
</comment>
<evidence type="ECO:0000256" key="10">
    <source>
        <dbReference type="ARBA" id="ARBA00066767"/>
    </source>
</evidence>
<keyword evidence="4 15" id="KW-0012">Acyltransferase</keyword>
<dbReference type="Gene3D" id="3.30.70.3550">
    <property type="entry name" value="Leucyl/phenylalanyl-tRNA-protein transferase, N-terminal domain"/>
    <property type="match status" value="1"/>
</dbReference>
<dbReference type="PANTHER" id="PTHR30098:SF2">
    <property type="entry name" value="LEUCYL_PHENYLALANYL-TRNA--PROTEIN TRANSFERASE"/>
    <property type="match status" value="1"/>
</dbReference>
<evidence type="ECO:0000256" key="3">
    <source>
        <dbReference type="ARBA" id="ARBA00022679"/>
    </source>
</evidence>
<dbReference type="InterPro" id="IPR004616">
    <property type="entry name" value="Leu/Phe-tRNA_Trfase"/>
</dbReference>
<evidence type="ECO:0000256" key="13">
    <source>
        <dbReference type="ARBA" id="ARBA00077165"/>
    </source>
</evidence>
<dbReference type="SUPFAM" id="SSF55729">
    <property type="entry name" value="Acyl-CoA N-acyltransferases (Nat)"/>
    <property type="match status" value="1"/>
</dbReference>
<evidence type="ECO:0000256" key="12">
    <source>
        <dbReference type="ARBA" id="ARBA00077136"/>
    </source>
</evidence>
<comment type="function">
    <text evidence="8 15">Functions in the N-end rule pathway of protein degradation where it conjugates Leu, Phe and, less efficiently, Met from aminoacyl-tRNAs to the N-termini of proteins containing an N-terminal arginine or lysine.</text>
</comment>
<comment type="caution">
    <text evidence="16">The sequence shown here is derived from an EMBL/GenBank/DDBJ whole genome shotgun (WGS) entry which is preliminary data.</text>
</comment>
<organism evidence="16 17">
    <name type="scientific">Candidatus Muproteobacteria bacterium RBG_16_65_31</name>
    <dbReference type="NCBI Taxonomy" id="1817759"/>
    <lineage>
        <taxon>Bacteria</taxon>
        <taxon>Pseudomonadati</taxon>
        <taxon>Pseudomonadota</taxon>
        <taxon>Candidatus Muproteobacteria</taxon>
    </lineage>
</organism>
<dbReference type="InterPro" id="IPR042203">
    <property type="entry name" value="Leu/Phe-tRNA_Trfase_C"/>
</dbReference>
<keyword evidence="3 15" id="KW-0808">Transferase</keyword>
<evidence type="ECO:0000256" key="15">
    <source>
        <dbReference type="HAMAP-Rule" id="MF_00688"/>
    </source>
</evidence>
<keyword evidence="2 15" id="KW-0963">Cytoplasm</keyword>
<dbReference type="GO" id="GO:0005737">
    <property type="term" value="C:cytoplasm"/>
    <property type="evidence" value="ECO:0007669"/>
    <property type="project" value="UniProtKB-SubCell"/>
</dbReference>
<dbReference type="AlphaFoldDB" id="A0A1F6TDF7"/>
<dbReference type="Gene3D" id="3.40.630.70">
    <property type="entry name" value="Leucyl/phenylalanyl-tRNA-protein transferase, C-terminal domain"/>
    <property type="match status" value="1"/>
</dbReference>